<dbReference type="EMBL" id="JABEND010000004">
    <property type="protein sequence ID" value="NNG35787.1"/>
    <property type="molecule type" value="Genomic_DNA"/>
</dbReference>
<proteinExistence type="predicted"/>
<reference evidence="1 2" key="1">
    <citation type="submission" date="2020-05" db="EMBL/GenBank/DDBJ databases">
        <title>Nakamurella sp. DB0629 isolated from air conditioner.</title>
        <authorList>
            <person name="Kim D.H."/>
            <person name="Kim D.-U."/>
        </authorList>
    </citation>
    <scope>NUCLEOTIDE SEQUENCE [LARGE SCALE GENOMIC DNA]</scope>
    <source>
        <strain evidence="1 2">DB0629</strain>
    </source>
</reference>
<dbReference type="RefSeq" id="WP_171199488.1">
    <property type="nucleotide sequence ID" value="NZ_JABEND010000004.1"/>
</dbReference>
<keyword evidence="2" id="KW-1185">Reference proteome</keyword>
<comment type="caution">
    <text evidence="1">The sequence shown here is derived from an EMBL/GenBank/DDBJ whole genome shotgun (WGS) entry which is preliminary data.</text>
</comment>
<dbReference type="PANTHER" id="PTHR28055">
    <property type="entry name" value="ALTERED INHERITANCE OF MITOCHONDRIA PROTEIN 41, MITOCHONDRIAL"/>
    <property type="match status" value="1"/>
</dbReference>
<dbReference type="Pfam" id="PF09424">
    <property type="entry name" value="YqeY"/>
    <property type="match status" value="1"/>
</dbReference>
<dbReference type="GO" id="GO:0016884">
    <property type="term" value="F:carbon-nitrogen ligase activity, with glutamine as amido-N-donor"/>
    <property type="evidence" value="ECO:0007669"/>
    <property type="project" value="InterPro"/>
</dbReference>
<dbReference type="InterPro" id="IPR042184">
    <property type="entry name" value="YqeY/Aim41_N"/>
</dbReference>
<organism evidence="1 2">
    <name type="scientific">Nakamurella aerolata</name>
    <dbReference type="NCBI Taxonomy" id="1656892"/>
    <lineage>
        <taxon>Bacteria</taxon>
        <taxon>Bacillati</taxon>
        <taxon>Actinomycetota</taxon>
        <taxon>Actinomycetes</taxon>
        <taxon>Nakamurellales</taxon>
        <taxon>Nakamurellaceae</taxon>
        <taxon>Nakamurella</taxon>
    </lineage>
</organism>
<evidence type="ECO:0000313" key="2">
    <source>
        <dbReference type="Proteomes" id="UP000562984"/>
    </source>
</evidence>
<protein>
    <submittedName>
        <fullName evidence="1">GatB/YqeY domain-containing protein</fullName>
    </submittedName>
</protein>
<dbReference type="Gene3D" id="1.10.1510.10">
    <property type="entry name" value="Uncharacterised protein YqeY/AIM41 PF09424, N-terminal domain"/>
    <property type="match status" value="1"/>
</dbReference>
<name>A0A849A6X4_9ACTN</name>
<gene>
    <name evidence="1" type="ORF">HKD39_08705</name>
</gene>
<dbReference type="InterPro" id="IPR023168">
    <property type="entry name" value="GatB_Yqey_C_2"/>
</dbReference>
<dbReference type="PANTHER" id="PTHR28055:SF1">
    <property type="entry name" value="ALTERED INHERITANCE OF MITOCHONDRIA PROTEIN 41, MITOCHONDRIAL"/>
    <property type="match status" value="1"/>
</dbReference>
<dbReference type="InterPro" id="IPR003789">
    <property type="entry name" value="Asn/Gln_tRNA_amidoTrase-B-like"/>
</dbReference>
<dbReference type="InterPro" id="IPR019004">
    <property type="entry name" value="YqeY/Aim41"/>
</dbReference>
<dbReference type="Gene3D" id="1.10.10.410">
    <property type="match status" value="1"/>
</dbReference>
<sequence length="158" mass="16832">MAEPAELKQRIRTDLTAAMKSRDQLVTGTLRMALAAITNEEVAGTSAKELTDPDVVRVLTREVKKRNESAEVYAGAGRSELADNERAEAAILERYLPQQLTDAELTDLVDGAVAEVAGGGEQPGMKQMGQVIKAANDKAAGRADGKRIADAVKQRLSG</sequence>
<dbReference type="SUPFAM" id="SSF89095">
    <property type="entry name" value="GatB/YqeY motif"/>
    <property type="match status" value="1"/>
</dbReference>
<accession>A0A849A6X4</accession>
<dbReference type="AlphaFoldDB" id="A0A849A6X4"/>
<dbReference type="Proteomes" id="UP000562984">
    <property type="component" value="Unassembled WGS sequence"/>
</dbReference>
<evidence type="ECO:0000313" key="1">
    <source>
        <dbReference type="EMBL" id="NNG35787.1"/>
    </source>
</evidence>